<evidence type="ECO:0000313" key="2">
    <source>
        <dbReference type="Proteomes" id="UP000012099"/>
    </source>
</evidence>
<organism evidence="1 2">
    <name type="scientific">Leptospira noguchii str. 2007001578</name>
    <dbReference type="NCBI Taxonomy" id="1049974"/>
    <lineage>
        <taxon>Bacteria</taxon>
        <taxon>Pseudomonadati</taxon>
        <taxon>Spirochaetota</taxon>
        <taxon>Spirochaetia</taxon>
        <taxon>Leptospirales</taxon>
        <taxon>Leptospiraceae</taxon>
        <taxon>Leptospira</taxon>
    </lineage>
</organism>
<sequence length="38" mass="4825">MLEYLKPVEFHLLHPYKIEGFEFYHKVLFQNKYKYSIM</sequence>
<evidence type="ECO:0000313" key="1">
    <source>
        <dbReference type="EMBL" id="EMM99596.1"/>
    </source>
</evidence>
<keyword evidence="2" id="KW-1185">Reference proteome</keyword>
<gene>
    <name evidence="1" type="ORF">LEP1GSC035_1093</name>
</gene>
<protein>
    <submittedName>
        <fullName evidence="1">Uncharacterized protein</fullName>
    </submittedName>
</protein>
<accession>A0ABP2T5P8</accession>
<reference evidence="1 2" key="1">
    <citation type="submission" date="2013-01" db="EMBL/GenBank/DDBJ databases">
        <authorList>
            <person name="Harkins D.M."/>
            <person name="Durkin A.S."/>
            <person name="Brinkac L.M."/>
            <person name="Haft D.H."/>
            <person name="Selengut J.D."/>
            <person name="Sanka R."/>
            <person name="DePew J."/>
            <person name="Purushe J."/>
            <person name="Whelen A.C."/>
            <person name="Vinetz J.M."/>
            <person name="Sutton G.G."/>
            <person name="Nierman W.C."/>
            <person name="Fouts D.E."/>
        </authorList>
    </citation>
    <scope>NUCLEOTIDE SEQUENCE [LARGE SCALE GENOMIC DNA]</scope>
    <source>
        <strain evidence="1 2">2007001578</strain>
    </source>
</reference>
<dbReference type="EMBL" id="AHMH02000114">
    <property type="protein sequence ID" value="EMM99596.1"/>
    <property type="molecule type" value="Genomic_DNA"/>
</dbReference>
<dbReference type="Proteomes" id="UP000012099">
    <property type="component" value="Unassembled WGS sequence"/>
</dbReference>
<comment type="caution">
    <text evidence="1">The sequence shown here is derived from an EMBL/GenBank/DDBJ whole genome shotgun (WGS) entry which is preliminary data.</text>
</comment>
<proteinExistence type="predicted"/>
<name>A0ABP2T5P8_9LEPT</name>